<organism evidence="14 15">
    <name type="scientific">Hipposideros armiger</name>
    <name type="common">Great Himalayan leaf-nosed bat</name>
    <dbReference type="NCBI Taxonomy" id="186990"/>
    <lineage>
        <taxon>Eukaryota</taxon>
        <taxon>Metazoa</taxon>
        <taxon>Chordata</taxon>
        <taxon>Craniata</taxon>
        <taxon>Vertebrata</taxon>
        <taxon>Euteleostomi</taxon>
        <taxon>Mammalia</taxon>
        <taxon>Eutheria</taxon>
        <taxon>Laurasiatheria</taxon>
        <taxon>Chiroptera</taxon>
        <taxon>Yinpterochiroptera</taxon>
        <taxon>Rhinolophoidea</taxon>
        <taxon>Hipposideridae</taxon>
        <taxon>Hipposideros</taxon>
    </lineage>
</organism>
<feature type="compositionally biased region" description="Low complexity" evidence="12">
    <location>
        <begin position="729"/>
        <end position="760"/>
    </location>
</feature>
<gene>
    <name evidence="15" type="primary">EMSY</name>
</gene>
<feature type="region of interest" description="Disordered" evidence="12">
    <location>
        <begin position="963"/>
        <end position="983"/>
    </location>
</feature>
<keyword evidence="4" id="KW-0156">Chromatin regulator</keyword>
<dbReference type="InterPro" id="IPR005491">
    <property type="entry name" value="ENT_dom"/>
</dbReference>
<accession>A0A8B7RV77</accession>
<dbReference type="SUPFAM" id="SSF158639">
    <property type="entry name" value="ENT-like"/>
    <property type="match status" value="1"/>
</dbReference>
<keyword evidence="14" id="KW-1185">Reference proteome</keyword>
<evidence type="ECO:0000256" key="1">
    <source>
        <dbReference type="ARBA" id="ARBA00004123"/>
    </source>
</evidence>
<feature type="compositionally biased region" description="Low complexity" evidence="12">
    <location>
        <begin position="163"/>
        <end position="177"/>
    </location>
</feature>
<dbReference type="AlphaFoldDB" id="A0A8B7RV77"/>
<keyword evidence="2" id="KW-0678">Repressor</keyword>
<feature type="compositionally biased region" description="Low complexity" evidence="12">
    <location>
        <begin position="416"/>
        <end position="452"/>
    </location>
</feature>
<evidence type="ECO:0000313" key="14">
    <source>
        <dbReference type="Proteomes" id="UP000694851"/>
    </source>
</evidence>
<evidence type="ECO:0000256" key="12">
    <source>
        <dbReference type="SAM" id="MobiDB-lite"/>
    </source>
</evidence>
<dbReference type="PANTHER" id="PTHR16500:SF3">
    <property type="entry name" value="BRCA2-INTERACTING TRANSCRIPTIONAL REPRESSOR EMSY"/>
    <property type="match status" value="1"/>
</dbReference>
<dbReference type="InterPro" id="IPR033482">
    <property type="entry name" value="EMSY"/>
</dbReference>
<dbReference type="Pfam" id="PF03735">
    <property type="entry name" value="ENT"/>
    <property type="match status" value="1"/>
</dbReference>
<dbReference type="RefSeq" id="XP_019504917.1">
    <property type="nucleotide sequence ID" value="XM_019649372.1"/>
</dbReference>
<dbReference type="GO" id="GO:0005654">
    <property type="term" value="C:nucleoplasm"/>
    <property type="evidence" value="ECO:0007669"/>
    <property type="project" value="TreeGrafter"/>
</dbReference>
<dbReference type="Proteomes" id="UP000694851">
    <property type="component" value="Unplaced"/>
</dbReference>
<dbReference type="OrthoDB" id="10035579at2759"/>
<feature type="region of interest" description="Disordered" evidence="12">
    <location>
        <begin position="416"/>
        <end position="461"/>
    </location>
</feature>
<comment type="function">
    <text evidence="9">Regulator which is able to repress transcription, possibly via its interaction with a multiprotein chromatin remodeling complex that modifies the chromatin. Its interaction with BRCA2 suggests that it may play a central role in the DNA repair function of BRCA2. Mediates ligand-dependent transcriptional activation by nuclear hormone receptors.</text>
</comment>
<comment type="subcellular location">
    <subcellularLocation>
        <location evidence="1">Nucleus</location>
    </subcellularLocation>
</comment>
<dbReference type="CTD" id="56946"/>
<dbReference type="FunFam" id="1.10.1240.40:FF:000001">
    <property type="entry name" value="BRCA2-interacting transcriptional repressor EMSY isoform X1"/>
    <property type="match status" value="1"/>
</dbReference>
<sequence>MPVVWPTLLDLSRDECKRILRKLELEAYAGVISALRAQGDLTKEKKDLLGELSKVLSISTERHRAEVRRAVNDERLTTIAHKMNLSLYLGERPSYSMSGPNSSSEWSIEGRRLVPLMPRLVPQTAFTVTANAVANAAVQHNSSLPVPAETGSKEVVVCYSYTSTTSTPTSTPVPSGSIATVKSPRPASPASNVVVLPSGSTVYVKSVSCSDEDEKPRKRRRTNSSSSSPVVLKEVPKAVVPVSKTITVPVSGSPKMSNIMQSIANSLPPHMSPVKITFTKPSTQTTNTTTQKVIIVTTSPSSTFVPNILSKSHNYAAVTKLVPTSVIASTTQKPPVVITASQSSLVSSSSSGSSSSTPSPVPSTVAVTAVVSSTPSVVMSTVAQGVSTSAIKIASTRLPSPKNSVGTPTQILAQFPKQHQQSPKQQLHQVQQQTQQQVAQPSPVSHQQQPQQSPLPPGIKPTIQIKQESGVKIITQQVQPSKILPKPVTATLPTSSNSPIMVVSSNGAIMTTKLVTTPTGTQATYTRPTVSPSIGRMAATPGAATYVKTTSGSIITVVPKSLATLGGKIISSNIVSGTTTKITTIPMTSKPNVIVVQKTTGKGTTIQGLPGKNVVTTLLNAGGEKTIQTMPTGAKPAIITATRPITKMIVTQPKGIGSTVQPAAKIIPTKIVYGQQGKTQVLIKPKPVTFQATVVSEQTRQLVTETLQQASRVAEAGNSSIQEGKEETQSYTDSSSSSTESSQSSQVSHRSQPQQPSQPQRTLLQHVAQSQTATQTSVVVKSIPASSPGAITHIMQQALSSHTAFTKHSEELGTEEGEVEEMDTLDPQTGLFYRSALTQSQSAKQQKLSQPQLEQTQLQVKTLQCFQTKQKQTIHLQADQLQHKLPQMPQLSIRHQKLTPLQQEQAQPKPDVQHTQHPMVAKDRQLPTLMAQPPQTVVQVLAVKTTQPLPKLQQAPNQPKIYVQPQTPQSQMPLPASSEKQPTSQVEQPIITQGSSVTKITFEGRQPPTVTKITGGSSVPKLTSPVTSISPIQASEKTAVSDILKMSLMEAQIDTNVEHMVVDPPKKALATSMLTGEAGSLSSTHVVVAGMANSTPQQQKCRESCSSPSAAGPPLTTRKIDAPGAPTAGQFMRIQNVGQKKAEESPAEIIIQAIPQYAIPCHSSSNVVVEPSGLLELNNFTSQQLDDDETAMEQDIDSSTEDGTEPSPSQSSAERS</sequence>
<proteinExistence type="predicted"/>
<dbReference type="SMART" id="SM01191">
    <property type="entry name" value="ENT"/>
    <property type="match status" value="1"/>
</dbReference>
<evidence type="ECO:0000256" key="5">
    <source>
        <dbReference type="ARBA" id="ARBA00023015"/>
    </source>
</evidence>
<keyword evidence="5" id="KW-0805">Transcription regulation</keyword>
<dbReference type="PANTHER" id="PTHR16500">
    <property type="entry name" value="BRCA2-INTERACTING TRANSCRIPTIONAL REPRESSOR EMSY"/>
    <property type="match status" value="1"/>
</dbReference>
<keyword evidence="8" id="KW-0539">Nucleus</keyword>
<reference evidence="15" key="1">
    <citation type="submission" date="2025-08" db="UniProtKB">
        <authorList>
            <consortium name="RefSeq"/>
        </authorList>
    </citation>
    <scope>IDENTIFICATION</scope>
    <source>
        <tissue evidence="15">Muscle</tissue>
    </source>
</reference>
<protein>
    <recommendedName>
        <fullName evidence="11">BRCA2-interacting transcriptional repressor EMSY</fullName>
    </recommendedName>
</protein>
<evidence type="ECO:0000256" key="9">
    <source>
        <dbReference type="ARBA" id="ARBA00058051"/>
    </source>
</evidence>
<feature type="region of interest" description="Disordered" evidence="12">
    <location>
        <begin position="713"/>
        <end position="769"/>
    </location>
</feature>
<feature type="domain" description="ENT" evidence="13">
    <location>
        <begin position="16"/>
        <end position="114"/>
    </location>
</feature>
<keyword evidence="6" id="KW-0804">Transcription</keyword>
<evidence type="ECO:0000259" key="13">
    <source>
        <dbReference type="PROSITE" id="PS51138"/>
    </source>
</evidence>
<evidence type="ECO:0000256" key="2">
    <source>
        <dbReference type="ARBA" id="ARBA00022491"/>
    </source>
</evidence>
<evidence type="ECO:0000256" key="7">
    <source>
        <dbReference type="ARBA" id="ARBA00023204"/>
    </source>
</evidence>
<dbReference type="InterPro" id="IPR036142">
    <property type="entry name" value="ENT_dom-like_sf"/>
</dbReference>
<evidence type="ECO:0000256" key="11">
    <source>
        <dbReference type="ARBA" id="ARBA00073247"/>
    </source>
</evidence>
<evidence type="ECO:0000313" key="15">
    <source>
        <dbReference type="RefSeq" id="XP_019504917.1"/>
    </source>
</evidence>
<dbReference type="GO" id="GO:0006355">
    <property type="term" value="P:regulation of DNA-templated transcription"/>
    <property type="evidence" value="ECO:0007669"/>
    <property type="project" value="InterPro"/>
</dbReference>
<dbReference type="GO" id="GO:0006281">
    <property type="term" value="P:DNA repair"/>
    <property type="evidence" value="ECO:0007669"/>
    <property type="project" value="UniProtKB-KW"/>
</dbReference>
<feature type="compositionally biased region" description="Polar residues" evidence="12">
    <location>
        <begin position="1206"/>
        <end position="1216"/>
    </location>
</feature>
<name>A0A8B7RV77_HIPAR</name>
<evidence type="ECO:0000256" key="3">
    <source>
        <dbReference type="ARBA" id="ARBA00022763"/>
    </source>
</evidence>
<dbReference type="Gene3D" id="1.10.1240.40">
    <property type="entry name" value="ENT domain"/>
    <property type="match status" value="1"/>
</dbReference>
<keyword evidence="3" id="KW-0227">DNA damage</keyword>
<dbReference type="GeneID" id="109386331"/>
<feature type="compositionally biased region" description="Polar residues" evidence="12">
    <location>
        <begin position="713"/>
        <end position="722"/>
    </location>
</feature>
<feature type="compositionally biased region" description="Acidic residues" evidence="12">
    <location>
        <begin position="1185"/>
        <end position="1204"/>
    </location>
</feature>
<feature type="compositionally biased region" description="Polar residues" evidence="12">
    <location>
        <begin position="964"/>
        <end position="983"/>
    </location>
</feature>
<dbReference type="PROSITE" id="PS51138">
    <property type="entry name" value="ENT"/>
    <property type="match status" value="1"/>
</dbReference>
<dbReference type="GO" id="GO:0006325">
    <property type="term" value="P:chromatin organization"/>
    <property type="evidence" value="ECO:0007669"/>
    <property type="project" value="UniProtKB-KW"/>
</dbReference>
<comment type="subunit">
    <text evidence="10">Homodimer. Interacts with the transactivation domain of BRCA2. Interacts with CBX1 (via chromoshadow domain). Interacts with ZMYND11. Does not interact with CBX3 or CBX5. Component of a nuclear receptor-mediated transcription complex composed of at least ZNF335, CCAR2 and EMSY; the complex stimulates the transcription of nuclear receptor target genes such as SOX9 and HOXA1. Within the complex interacts with CCAR2 and ZNF335. Components of this complex may associate with components of a histone methylation complex to form a complex at least composed of ZNF335, HCFC1, CCAR2, EMSY, MKI67, RBBP5, ASH2L and WDR5. Within this complex, interacts with ASH2L and RBBP5.</text>
</comment>
<evidence type="ECO:0000256" key="8">
    <source>
        <dbReference type="ARBA" id="ARBA00023242"/>
    </source>
</evidence>
<keyword evidence="7" id="KW-0234">DNA repair</keyword>
<feature type="region of interest" description="Disordered" evidence="12">
    <location>
        <begin position="1181"/>
        <end position="1216"/>
    </location>
</feature>
<feature type="region of interest" description="Disordered" evidence="12">
    <location>
        <begin position="163"/>
        <end position="193"/>
    </location>
</feature>
<evidence type="ECO:0000256" key="10">
    <source>
        <dbReference type="ARBA" id="ARBA00064602"/>
    </source>
</evidence>
<feature type="region of interest" description="Disordered" evidence="12">
    <location>
        <begin position="206"/>
        <end position="230"/>
    </location>
</feature>
<evidence type="ECO:0000256" key="6">
    <source>
        <dbReference type="ARBA" id="ARBA00023163"/>
    </source>
</evidence>
<evidence type="ECO:0000256" key="4">
    <source>
        <dbReference type="ARBA" id="ARBA00022853"/>
    </source>
</evidence>